<organism evidence="1 3">
    <name type="scientific">Xylella taiwanensis</name>
    <dbReference type="NCBI Taxonomy" id="1444770"/>
    <lineage>
        <taxon>Bacteria</taxon>
        <taxon>Pseudomonadati</taxon>
        <taxon>Pseudomonadota</taxon>
        <taxon>Gammaproteobacteria</taxon>
        <taxon>Lysobacterales</taxon>
        <taxon>Lysobacteraceae</taxon>
        <taxon>Xylella</taxon>
    </lineage>
</organism>
<evidence type="ECO:0000313" key="4">
    <source>
        <dbReference type="Proteomes" id="UP001430701"/>
    </source>
</evidence>
<dbReference type="EMBL" id="JAJPPU010000004">
    <property type="protein sequence ID" value="MCD8474088.1"/>
    <property type="molecule type" value="Genomic_DNA"/>
</dbReference>
<evidence type="ECO:0000313" key="3">
    <source>
        <dbReference type="Proteomes" id="UP000020406"/>
    </source>
</evidence>
<dbReference type="RefSeq" id="WP_051482374.1">
    <property type="nucleotide sequence ID" value="NZ_CP053627.1"/>
</dbReference>
<dbReference type="SUPFAM" id="SSF53448">
    <property type="entry name" value="Nucleotide-diphospho-sugar transferases"/>
    <property type="match status" value="1"/>
</dbReference>
<proteinExistence type="predicted"/>
<gene>
    <name evidence="1" type="ORF">AF72_12005</name>
    <name evidence="2" type="ORF">LPH55_11635</name>
</gene>
<dbReference type="STRING" id="1444770.AF72_12005"/>
<evidence type="ECO:0000313" key="2">
    <source>
        <dbReference type="EMBL" id="MCD8474088.1"/>
    </source>
</evidence>
<dbReference type="InterPro" id="IPR029044">
    <property type="entry name" value="Nucleotide-diphossugar_trans"/>
</dbReference>
<dbReference type="PATRIC" id="fig|1444770.3.peg.2831"/>
<comment type="caution">
    <text evidence="1">The sequence shown here is derived from an EMBL/GenBank/DDBJ whole genome shotgun (WGS) entry which is preliminary data.</text>
</comment>
<dbReference type="CDD" id="cd00761">
    <property type="entry name" value="Glyco_tranf_GTA_type"/>
    <property type="match status" value="1"/>
</dbReference>
<sequence>MLDVHILTLPDTPVAWVQQRRAAIAAAVAQAGYRVVIHELPGIIGHIGRGRARGYRLGTQPYVTYIDDDDVVLPGAFTALGPALHAGHEAIAPGETTEQSGVRRRCPGPHHLICYQRSTACGFDHAAWRVCGDLAFAHTTRMHPVNDHSYVHRLYESPGRRLRRTHYRELIQAWGHG</sequence>
<dbReference type="GeneID" id="68900994"/>
<keyword evidence="4" id="KW-1185">Reference proteome</keyword>
<reference evidence="1 3" key="1">
    <citation type="journal article" date="2014" name="Genome Announc.">
        <title>Draft Genome Sequence of Xylella fastidiosa Pear Leaf Scorch Strain in Taiwan.</title>
        <authorList>
            <person name="Su C.C."/>
            <person name="Deng W.L."/>
            <person name="Jan F.J."/>
            <person name="Chang C.J."/>
            <person name="Huang H."/>
            <person name="Chen J."/>
        </authorList>
    </citation>
    <scope>NUCLEOTIDE SEQUENCE [LARGE SCALE GENOMIC DNA]</scope>
    <source>
        <strain evidence="1 3">PLS229</strain>
    </source>
</reference>
<dbReference type="Proteomes" id="UP000020406">
    <property type="component" value="Unassembled WGS sequence"/>
</dbReference>
<dbReference type="eggNOG" id="ENOG502ZA1H">
    <property type="taxonomic scope" value="Bacteria"/>
</dbReference>
<accession>Z9JGT2</accession>
<name>Z9JGT2_9GAMM</name>
<dbReference type="Proteomes" id="UP001430701">
    <property type="component" value="Unassembled WGS sequence"/>
</dbReference>
<evidence type="ECO:0000313" key="1">
    <source>
        <dbReference type="EMBL" id="EWS77238.1"/>
    </source>
</evidence>
<protein>
    <submittedName>
        <fullName evidence="2">Glycosyltransferase family 2 protein</fullName>
    </submittedName>
</protein>
<dbReference type="AlphaFoldDB" id="Z9JGT2"/>
<reference evidence="2" key="2">
    <citation type="submission" date="2021-11" db="EMBL/GenBank/DDBJ databases">
        <title>Genome sequence of Xylella taiwanensis PLS432.</title>
        <authorList>
            <person name="Weng L.-W."/>
            <person name="Su C.-C."/>
            <person name="Tsai C.-W."/>
            <person name="Kuo C.-H."/>
        </authorList>
    </citation>
    <scope>NUCLEOTIDE SEQUENCE</scope>
    <source>
        <strain evidence="2">PLS432</strain>
    </source>
</reference>
<dbReference type="EMBL" id="JDSQ01000026">
    <property type="protein sequence ID" value="EWS77238.1"/>
    <property type="molecule type" value="Genomic_DNA"/>
</dbReference>